<reference evidence="1" key="1">
    <citation type="journal article" date="2020" name="Nature">
        <title>Giant virus diversity and host interactions through global metagenomics.</title>
        <authorList>
            <person name="Schulz F."/>
            <person name="Roux S."/>
            <person name="Paez-Espino D."/>
            <person name="Jungbluth S."/>
            <person name="Walsh D.A."/>
            <person name="Denef V.J."/>
            <person name="McMahon K.D."/>
            <person name="Konstantinidis K.T."/>
            <person name="Eloe-Fadrosh E.A."/>
            <person name="Kyrpides N.C."/>
            <person name="Woyke T."/>
        </authorList>
    </citation>
    <scope>NUCLEOTIDE SEQUENCE</scope>
    <source>
        <strain evidence="1">GVMAG-S-1004661-13</strain>
    </source>
</reference>
<organism evidence="1">
    <name type="scientific">viral metagenome</name>
    <dbReference type="NCBI Taxonomy" id="1070528"/>
    <lineage>
        <taxon>unclassified sequences</taxon>
        <taxon>metagenomes</taxon>
        <taxon>organismal metagenomes</taxon>
    </lineage>
</organism>
<dbReference type="AlphaFoldDB" id="A0A6C0AD81"/>
<proteinExistence type="predicted"/>
<accession>A0A6C0AD81</accession>
<evidence type="ECO:0000313" key="1">
    <source>
        <dbReference type="EMBL" id="QHS77355.1"/>
    </source>
</evidence>
<name>A0A6C0AD81_9ZZZZ</name>
<sequence>MSKKNIIETNKMNKVMAKKIKVGDNIFIFKEQGVVNKITKGLLSHKCLFLVETSTIKKLCVVLNKREIVLKIIE</sequence>
<protein>
    <submittedName>
        <fullName evidence="1">Uncharacterized protein</fullName>
    </submittedName>
</protein>
<dbReference type="EMBL" id="MN740545">
    <property type="protein sequence ID" value="QHS77355.1"/>
    <property type="molecule type" value="Genomic_DNA"/>
</dbReference>